<dbReference type="RefSeq" id="WP_161159152.1">
    <property type="nucleotide sequence ID" value="NZ_WWSB01000008.1"/>
</dbReference>
<feature type="transmembrane region" description="Helical" evidence="8">
    <location>
        <begin position="61"/>
        <end position="82"/>
    </location>
</feature>
<organism evidence="10 11">
    <name type="scientific">Dorea longicatena</name>
    <dbReference type="NCBI Taxonomy" id="88431"/>
    <lineage>
        <taxon>Bacteria</taxon>
        <taxon>Bacillati</taxon>
        <taxon>Bacillota</taxon>
        <taxon>Clostridia</taxon>
        <taxon>Lachnospirales</taxon>
        <taxon>Lachnospiraceae</taxon>
        <taxon>Dorea</taxon>
    </lineage>
</organism>
<keyword evidence="4" id="KW-0547">Nucleotide-binding</keyword>
<comment type="caution">
    <text evidence="10">The sequence shown here is derived from an EMBL/GenBank/DDBJ whole genome shotgun (WGS) entry which is preliminary data.</text>
</comment>
<feature type="domain" description="Pycsar effector protein" evidence="9">
    <location>
        <begin position="21"/>
        <end position="178"/>
    </location>
</feature>
<keyword evidence="7 8" id="KW-0472">Membrane</keyword>
<evidence type="ECO:0000313" key="11">
    <source>
        <dbReference type="Proteomes" id="UP000446719"/>
    </source>
</evidence>
<evidence type="ECO:0000256" key="3">
    <source>
        <dbReference type="ARBA" id="ARBA00022692"/>
    </source>
</evidence>
<keyword evidence="6" id="KW-0051">Antiviral defense</keyword>
<proteinExistence type="predicted"/>
<evidence type="ECO:0000256" key="4">
    <source>
        <dbReference type="ARBA" id="ARBA00022741"/>
    </source>
</evidence>
<dbReference type="InterPro" id="IPR043760">
    <property type="entry name" value="PycTM_dom"/>
</dbReference>
<keyword evidence="5 8" id="KW-1133">Transmembrane helix</keyword>
<keyword evidence="2" id="KW-1003">Cell membrane</keyword>
<feature type="transmembrane region" description="Helical" evidence="8">
    <location>
        <begin position="39"/>
        <end position="56"/>
    </location>
</feature>
<dbReference type="Pfam" id="PF18967">
    <property type="entry name" value="PycTM"/>
    <property type="match status" value="1"/>
</dbReference>
<evidence type="ECO:0000313" key="10">
    <source>
        <dbReference type="EMBL" id="MZK18029.1"/>
    </source>
</evidence>
<dbReference type="AlphaFoldDB" id="A0A845KL29"/>
<name>A0A845KL29_9FIRM</name>
<evidence type="ECO:0000256" key="6">
    <source>
        <dbReference type="ARBA" id="ARBA00023118"/>
    </source>
</evidence>
<reference evidence="10 11" key="1">
    <citation type="journal article" date="2019" name="Nat. Med.">
        <title>A library of human gut bacterial isolates paired with longitudinal multiomics data enables mechanistic microbiome research.</title>
        <authorList>
            <person name="Poyet M."/>
            <person name="Groussin M."/>
            <person name="Gibbons S.M."/>
            <person name="Avila-Pacheco J."/>
            <person name="Jiang X."/>
            <person name="Kearney S.M."/>
            <person name="Perrotta A.R."/>
            <person name="Berdy B."/>
            <person name="Zhao S."/>
            <person name="Lieberman T.D."/>
            <person name="Swanson P.K."/>
            <person name="Smith M."/>
            <person name="Roesemann S."/>
            <person name="Alexander J.E."/>
            <person name="Rich S.A."/>
            <person name="Livny J."/>
            <person name="Vlamakis H."/>
            <person name="Clish C."/>
            <person name="Bullock K."/>
            <person name="Deik A."/>
            <person name="Scott J."/>
            <person name="Pierce K.A."/>
            <person name="Xavier R.J."/>
            <person name="Alm E.J."/>
        </authorList>
    </citation>
    <scope>NUCLEOTIDE SEQUENCE [LARGE SCALE GENOMIC DNA]</scope>
    <source>
        <strain evidence="10 11">BIOML-A7</strain>
    </source>
</reference>
<evidence type="ECO:0000256" key="8">
    <source>
        <dbReference type="SAM" id="Phobius"/>
    </source>
</evidence>
<evidence type="ECO:0000259" key="9">
    <source>
        <dbReference type="Pfam" id="PF18967"/>
    </source>
</evidence>
<sequence>MNTAETEKDTELYDKIETHFENQLERTNFWLSFAEAKNGAIIAINVALIAVLITIFDKAPIFCVIAISCFLASCTLGLISFIPNTKSRPDVNTMTSGEELNLLFYGDVASIETTERYIELSINRYFFGKGMTLVNKLVYDLASEVLINSRITIKKYNCFKNAVKVDFMALVLTIIFLCVA</sequence>
<accession>A0A845KL29</accession>
<evidence type="ECO:0000256" key="5">
    <source>
        <dbReference type="ARBA" id="ARBA00022989"/>
    </source>
</evidence>
<dbReference type="EMBL" id="WWSB01000008">
    <property type="protein sequence ID" value="MZK18029.1"/>
    <property type="molecule type" value="Genomic_DNA"/>
</dbReference>
<gene>
    <name evidence="10" type="ORF">GT565_07885</name>
</gene>
<evidence type="ECO:0000256" key="1">
    <source>
        <dbReference type="ARBA" id="ARBA00004236"/>
    </source>
</evidence>
<protein>
    <recommendedName>
        <fullName evidence="9">Pycsar effector protein domain-containing protein</fullName>
    </recommendedName>
</protein>
<evidence type="ECO:0000256" key="7">
    <source>
        <dbReference type="ARBA" id="ARBA00023136"/>
    </source>
</evidence>
<comment type="subcellular location">
    <subcellularLocation>
        <location evidence="1">Cell membrane</location>
    </subcellularLocation>
</comment>
<keyword evidence="3 8" id="KW-0812">Transmembrane</keyword>
<dbReference type="Proteomes" id="UP000446719">
    <property type="component" value="Unassembled WGS sequence"/>
</dbReference>
<evidence type="ECO:0000256" key="2">
    <source>
        <dbReference type="ARBA" id="ARBA00022475"/>
    </source>
</evidence>